<dbReference type="OrthoDB" id="9763054at2"/>
<sequence>MKSWKWMQALVLSLIVVMLVTACGKSSESTESGGSAEGSAVTITLLNSKGEIQSQLEEAAKAFKEDNPNITMEIIPVPAGQSPFEKASALYASGNPATITMLDTGDVEKFKDRILDLSGEKWMADAVDRSTALTTFDGKNYAFPLAIEGYGFIYNKTVVDQAVGGTFDPATINTTGALEELFKKIEASGKAPLIVSPMDWSLGAHYLPLAYAGQSADTAAVAQFVTDLKAGKVDLAGNIVFNGLLDTFDLMAKYNIDKASPLSGTYERGPEVLGKGEVGIWFQGNWAWPQISSFDTASGQYGFLPVPVSNNADDFGNTQISSAVSKRLVLDKEKNTAEQQAAAKKFLEWMVYSDKGQDFLVNKANIIPAFKNITLEAKDPLAKSISDYIAKGKTQDSMSTLPADHWAKVGASMQKYLAGAADRTVLTKEIQEYWKSVK</sequence>
<evidence type="ECO:0000256" key="1">
    <source>
        <dbReference type="ARBA" id="ARBA00008520"/>
    </source>
</evidence>
<comment type="caution">
    <text evidence="5">The sequence shown here is derived from an EMBL/GenBank/DDBJ whole genome shotgun (WGS) entry which is preliminary data.</text>
</comment>
<evidence type="ECO:0000313" key="6">
    <source>
        <dbReference type="Proteomes" id="UP000252415"/>
    </source>
</evidence>
<dbReference type="Proteomes" id="UP000252415">
    <property type="component" value="Unassembled WGS sequence"/>
</dbReference>
<feature type="signal peptide" evidence="4">
    <location>
        <begin position="1"/>
        <end position="22"/>
    </location>
</feature>
<dbReference type="AlphaFoldDB" id="A0A368VSB7"/>
<protein>
    <submittedName>
        <fullName evidence="5">Carbohydrate ABC transporter substrate-binding protein (CUT1 family)</fullName>
    </submittedName>
</protein>
<dbReference type="RefSeq" id="WP_114381569.1">
    <property type="nucleotide sequence ID" value="NZ_QPJD01000011.1"/>
</dbReference>
<dbReference type="EMBL" id="QPJD01000011">
    <property type="protein sequence ID" value="RCW44857.1"/>
    <property type="molecule type" value="Genomic_DNA"/>
</dbReference>
<dbReference type="PANTHER" id="PTHR43649">
    <property type="entry name" value="ARABINOSE-BINDING PROTEIN-RELATED"/>
    <property type="match status" value="1"/>
</dbReference>
<gene>
    <name evidence="5" type="ORF">DFP97_11183</name>
</gene>
<dbReference type="InterPro" id="IPR050490">
    <property type="entry name" value="Bact_solute-bd_prot1"/>
</dbReference>
<dbReference type="Gene3D" id="3.40.190.10">
    <property type="entry name" value="Periplasmic binding protein-like II"/>
    <property type="match status" value="2"/>
</dbReference>
<dbReference type="InterPro" id="IPR006059">
    <property type="entry name" value="SBP"/>
</dbReference>
<evidence type="ECO:0000313" key="5">
    <source>
        <dbReference type="EMBL" id="RCW44857.1"/>
    </source>
</evidence>
<evidence type="ECO:0000256" key="4">
    <source>
        <dbReference type="SAM" id="SignalP"/>
    </source>
</evidence>
<dbReference type="SUPFAM" id="SSF53850">
    <property type="entry name" value="Periplasmic binding protein-like II"/>
    <property type="match status" value="1"/>
</dbReference>
<keyword evidence="6" id="KW-1185">Reference proteome</keyword>
<evidence type="ECO:0000256" key="2">
    <source>
        <dbReference type="ARBA" id="ARBA00022448"/>
    </source>
</evidence>
<accession>A0A368VSB7</accession>
<keyword evidence="3 4" id="KW-0732">Signal</keyword>
<keyword evidence="2" id="KW-0813">Transport</keyword>
<reference evidence="5 6" key="1">
    <citation type="submission" date="2018-07" db="EMBL/GenBank/DDBJ databases">
        <title>Genomic Encyclopedia of Type Strains, Phase III (KMG-III): the genomes of soil and plant-associated and newly described type strains.</title>
        <authorList>
            <person name="Whitman W."/>
        </authorList>
    </citation>
    <scope>NUCLEOTIDE SEQUENCE [LARGE SCALE GENOMIC DNA]</scope>
    <source>
        <strain evidence="5 6">CECT 7506</strain>
    </source>
</reference>
<evidence type="ECO:0000256" key="3">
    <source>
        <dbReference type="ARBA" id="ARBA00022729"/>
    </source>
</evidence>
<comment type="similarity">
    <text evidence="1">Belongs to the bacterial solute-binding protein 1 family.</text>
</comment>
<feature type="chain" id="PRO_5038624965" evidence="4">
    <location>
        <begin position="23"/>
        <end position="438"/>
    </location>
</feature>
<dbReference type="PANTHER" id="PTHR43649:SF34">
    <property type="entry name" value="ABC TRANSPORTER PERIPLASMIC-BINDING PROTEIN YCJN-RELATED"/>
    <property type="match status" value="1"/>
</dbReference>
<name>A0A368VSB7_9BACL</name>
<dbReference type="Pfam" id="PF01547">
    <property type="entry name" value="SBP_bac_1"/>
    <property type="match status" value="1"/>
</dbReference>
<organism evidence="5 6">
    <name type="scientific">Paenibacillus prosopidis</name>
    <dbReference type="NCBI Taxonomy" id="630520"/>
    <lineage>
        <taxon>Bacteria</taxon>
        <taxon>Bacillati</taxon>
        <taxon>Bacillota</taxon>
        <taxon>Bacilli</taxon>
        <taxon>Bacillales</taxon>
        <taxon>Paenibacillaceae</taxon>
        <taxon>Paenibacillus</taxon>
    </lineage>
</organism>
<proteinExistence type="inferred from homology"/>
<dbReference type="PROSITE" id="PS51257">
    <property type="entry name" value="PROKAR_LIPOPROTEIN"/>
    <property type="match status" value="1"/>
</dbReference>